<comment type="caution">
    <text evidence="2">The sequence shown here is derived from an EMBL/GenBank/DDBJ whole genome shotgun (WGS) entry which is preliminary data.</text>
</comment>
<dbReference type="EMBL" id="JBBUTH010000010">
    <property type="protein sequence ID" value="MEK8052649.1"/>
    <property type="molecule type" value="Genomic_DNA"/>
</dbReference>
<dbReference type="EC" id="2.8.3.-" evidence="2"/>
<proteinExistence type="predicted"/>
<keyword evidence="2" id="KW-0808">Transferase</keyword>
<evidence type="ECO:0000256" key="1">
    <source>
        <dbReference type="SAM" id="MobiDB-lite"/>
    </source>
</evidence>
<organism evidence="2 3">
    <name type="scientific">Pseudaquabacterium inlustre</name>
    <dbReference type="NCBI Taxonomy" id="2984192"/>
    <lineage>
        <taxon>Bacteria</taxon>
        <taxon>Pseudomonadati</taxon>
        <taxon>Pseudomonadota</taxon>
        <taxon>Betaproteobacteria</taxon>
        <taxon>Burkholderiales</taxon>
        <taxon>Sphaerotilaceae</taxon>
        <taxon>Pseudaquabacterium</taxon>
    </lineage>
</organism>
<dbReference type="SMART" id="SM00882">
    <property type="entry name" value="CoA_trans"/>
    <property type="match status" value="1"/>
</dbReference>
<dbReference type="InterPro" id="IPR037171">
    <property type="entry name" value="NagB/RpiA_transferase-like"/>
</dbReference>
<dbReference type="GO" id="GO:0016740">
    <property type="term" value="F:transferase activity"/>
    <property type="evidence" value="ECO:0007669"/>
    <property type="project" value="UniProtKB-KW"/>
</dbReference>
<reference evidence="2 3" key="1">
    <citation type="submission" date="2024-04" db="EMBL/GenBank/DDBJ databases">
        <title>Novel species of the genus Ideonella isolated from streams.</title>
        <authorList>
            <person name="Lu H."/>
        </authorList>
    </citation>
    <scope>NUCLEOTIDE SEQUENCE [LARGE SCALE GENOMIC DNA]</scope>
    <source>
        <strain evidence="2 3">DXS22W</strain>
    </source>
</reference>
<accession>A0ABU9CLF3</accession>
<dbReference type="Gene3D" id="3.40.1080.10">
    <property type="entry name" value="Glutaconate Coenzyme A-transferase"/>
    <property type="match status" value="1"/>
</dbReference>
<dbReference type="InterPro" id="IPR004165">
    <property type="entry name" value="CoA_trans_fam_I"/>
</dbReference>
<dbReference type="Pfam" id="PF01144">
    <property type="entry name" value="CoA_trans"/>
    <property type="match status" value="1"/>
</dbReference>
<dbReference type="PANTHER" id="PTHR43293:SF3">
    <property type="entry name" value="CHOLESTEROL RING-CLEAVING HYDROLASE IPDB SUBUNIT"/>
    <property type="match status" value="1"/>
</dbReference>
<gene>
    <name evidence="2" type="ORF">AACH10_20535</name>
</gene>
<protein>
    <submittedName>
        <fullName evidence="2">CoA-transferase</fullName>
        <ecNumber evidence="2">2.8.3.-</ecNumber>
    </submittedName>
</protein>
<feature type="region of interest" description="Disordered" evidence="1">
    <location>
        <begin position="1"/>
        <end position="21"/>
    </location>
</feature>
<evidence type="ECO:0000313" key="3">
    <source>
        <dbReference type="Proteomes" id="UP001365405"/>
    </source>
</evidence>
<keyword evidence="3" id="KW-1185">Reference proteome</keyword>
<dbReference type="PANTHER" id="PTHR43293">
    <property type="entry name" value="ACETATE COA-TRANSFERASE YDIF"/>
    <property type="match status" value="1"/>
</dbReference>
<sequence length="274" mass="28985">MNAPVARGATLDPRPDQPASPEEVQAAAIAGLLAGCRHVAVGMLSPVPGAGALLAREMSVQSGGNPAQPAMRVSILGSRAHNRWTNGGAELFDAAGRGRIDAFFLSGGQLDGEANINLVGTGDYPHTPVRWSGSFGSAYLYYLVSRVILFRWEHSRRTLVRQVDFISAPGRSAPGVHRPGGPVALITNLCLFDWQREAGRFALRSVHPGHTLEEVRDQTGFDFDCPETVPTTPAPAAPQLALLRGPVAAQMADIYPAFAAKVFKATSVQAAPSS</sequence>
<dbReference type="RefSeq" id="WP_341412373.1">
    <property type="nucleotide sequence ID" value="NZ_JBBUTH010000010.1"/>
</dbReference>
<dbReference type="SUPFAM" id="SSF100950">
    <property type="entry name" value="NagB/RpiA/CoA transferase-like"/>
    <property type="match status" value="1"/>
</dbReference>
<dbReference type="Proteomes" id="UP001365405">
    <property type="component" value="Unassembled WGS sequence"/>
</dbReference>
<name>A0ABU9CLF3_9BURK</name>
<evidence type="ECO:0000313" key="2">
    <source>
        <dbReference type="EMBL" id="MEK8052649.1"/>
    </source>
</evidence>